<gene>
    <name evidence="1" type="ORF">LCGC14_1494290</name>
</gene>
<sequence>MVTINGVSRNVGHDMLVDRDNQYKHLAVEVFNQRIAREYCLEKLVSKDASKMLKRLLWLRLIGLIETSDIPGLCITIKHIEAC</sequence>
<dbReference type="EMBL" id="LAZR01010772">
    <property type="protein sequence ID" value="KKM65157.1"/>
    <property type="molecule type" value="Genomic_DNA"/>
</dbReference>
<evidence type="ECO:0000313" key="1">
    <source>
        <dbReference type="EMBL" id="KKM65157.1"/>
    </source>
</evidence>
<name>A0A0F9M7G3_9ZZZZ</name>
<reference evidence="1" key="1">
    <citation type="journal article" date="2015" name="Nature">
        <title>Complex archaea that bridge the gap between prokaryotes and eukaryotes.</title>
        <authorList>
            <person name="Spang A."/>
            <person name="Saw J.H."/>
            <person name="Jorgensen S.L."/>
            <person name="Zaremba-Niedzwiedzka K."/>
            <person name="Martijn J."/>
            <person name="Lind A.E."/>
            <person name="van Eijk R."/>
            <person name="Schleper C."/>
            <person name="Guy L."/>
            <person name="Ettema T.J."/>
        </authorList>
    </citation>
    <scope>NUCLEOTIDE SEQUENCE</scope>
</reference>
<protein>
    <submittedName>
        <fullName evidence="1">Uncharacterized protein</fullName>
    </submittedName>
</protein>
<comment type="caution">
    <text evidence="1">The sequence shown here is derived from an EMBL/GenBank/DDBJ whole genome shotgun (WGS) entry which is preliminary data.</text>
</comment>
<organism evidence="1">
    <name type="scientific">marine sediment metagenome</name>
    <dbReference type="NCBI Taxonomy" id="412755"/>
    <lineage>
        <taxon>unclassified sequences</taxon>
        <taxon>metagenomes</taxon>
        <taxon>ecological metagenomes</taxon>
    </lineage>
</organism>
<dbReference type="AlphaFoldDB" id="A0A0F9M7G3"/>
<accession>A0A0F9M7G3</accession>
<proteinExistence type="predicted"/>